<organism evidence="13 15">
    <name type="scientific">Geotoga petraea</name>
    <dbReference type="NCBI Taxonomy" id="28234"/>
    <lineage>
        <taxon>Bacteria</taxon>
        <taxon>Thermotogati</taxon>
        <taxon>Thermotogota</taxon>
        <taxon>Thermotogae</taxon>
        <taxon>Petrotogales</taxon>
        <taxon>Petrotogaceae</taxon>
        <taxon>Geotoga</taxon>
    </lineage>
</organism>
<dbReference type="EMBL" id="SRME01000002">
    <property type="protein sequence ID" value="TGG88391.1"/>
    <property type="molecule type" value="Genomic_DNA"/>
</dbReference>
<dbReference type="Gene3D" id="3.40.50.300">
    <property type="entry name" value="P-loop containing nucleotide triphosphate hydrolases"/>
    <property type="match status" value="1"/>
</dbReference>
<dbReference type="EC" id="3.6.-.-" evidence="10"/>
<feature type="binding site" evidence="10">
    <location>
        <position position="22"/>
    </location>
    <ligand>
        <name>(6S)-5-formyl-5,6,7,8-tetrahydrofolate</name>
        <dbReference type="ChEBI" id="CHEBI:57457"/>
    </ligand>
</feature>
<dbReference type="Pfam" id="PF01926">
    <property type="entry name" value="MMR_HSR1"/>
    <property type="match status" value="1"/>
</dbReference>
<dbReference type="EMBL" id="FMYV01000002">
    <property type="protein sequence ID" value="SDC24818.1"/>
    <property type="molecule type" value="Genomic_DNA"/>
</dbReference>
<feature type="binding site" evidence="10">
    <location>
        <position position="247"/>
    </location>
    <ligand>
        <name>Mg(2+)</name>
        <dbReference type="ChEBI" id="CHEBI:18420"/>
    </ligand>
</feature>
<feature type="binding site" evidence="10">
    <location>
        <position position="446"/>
    </location>
    <ligand>
        <name>(6S)-5-formyl-5,6,7,8-tetrahydrofolate</name>
        <dbReference type="ChEBI" id="CHEBI:57457"/>
    </ligand>
</feature>
<evidence type="ECO:0000313" key="14">
    <source>
        <dbReference type="EMBL" id="TGG88391.1"/>
    </source>
</evidence>
<keyword evidence="5 10" id="KW-0547">Nucleotide-binding</keyword>
<evidence type="ECO:0000256" key="10">
    <source>
        <dbReference type="HAMAP-Rule" id="MF_00379"/>
    </source>
</evidence>
<keyword evidence="4 10" id="KW-0479">Metal-binding</keyword>
<comment type="subcellular location">
    <subcellularLocation>
        <location evidence="10">Cytoplasm</location>
    </subcellularLocation>
</comment>
<comment type="subunit">
    <text evidence="10">Homodimer. Heterotetramer of two MnmE and two MnmG subunits.</text>
</comment>
<feature type="domain" description="TrmE-type G" evidence="12">
    <location>
        <begin position="212"/>
        <end position="369"/>
    </location>
</feature>
<keyword evidence="15" id="KW-1185">Reference proteome</keyword>
<proteinExistence type="inferred from homology"/>
<feature type="binding site" evidence="10">
    <location>
        <begin position="266"/>
        <end position="269"/>
    </location>
    <ligand>
        <name>GTP</name>
        <dbReference type="ChEBI" id="CHEBI:37565"/>
    </ligand>
</feature>
<evidence type="ECO:0000256" key="2">
    <source>
        <dbReference type="ARBA" id="ARBA00022490"/>
    </source>
</evidence>
<dbReference type="PANTHER" id="PTHR42714">
    <property type="entry name" value="TRNA MODIFICATION GTPASE GTPBP3"/>
    <property type="match status" value="1"/>
</dbReference>
<feature type="binding site" evidence="10">
    <location>
        <position position="222"/>
    </location>
    <ligand>
        <name>K(+)</name>
        <dbReference type="ChEBI" id="CHEBI:29103"/>
    </ligand>
</feature>
<keyword evidence="6 10" id="KW-0378">Hydrolase</keyword>
<feature type="binding site" evidence="10">
    <location>
        <position position="246"/>
    </location>
    <ligand>
        <name>K(+)</name>
        <dbReference type="ChEBI" id="CHEBI:29103"/>
    </ligand>
</feature>
<evidence type="ECO:0000256" key="9">
    <source>
        <dbReference type="ARBA" id="ARBA00023134"/>
    </source>
</evidence>
<reference evidence="13 15" key="1">
    <citation type="submission" date="2016-10" db="EMBL/GenBank/DDBJ databases">
        <authorList>
            <person name="de Groot N.N."/>
        </authorList>
    </citation>
    <scope>NUCLEOTIDE SEQUENCE [LARGE SCALE GENOMIC DNA]</scope>
    <source>
        <strain evidence="13 15">WG14</strain>
    </source>
</reference>
<dbReference type="InterPro" id="IPR006073">
    <property type="entry name" value="GTP-bd"/>
</dbReference>
<dbReference type="NCBIfam" id="TIGR00450">
    <property type="entry name" value="mnmE_trmE_thdF"/>
    <property type="match status" value="1"/>
</dbReference>
<dbReference type="Proteomes" id="UP000199322">
    <property type="component" value="Unassembled WGS sequence"/>
</dbReference>
<dbReference type="InterPro" id="IPR027368">
    <property type="entry name" value="MnmE_dom2"/>
</dbReference>
<accession>A0A1G6K1Q1</accession>
<dbReference type="GO" id="GO:0030488">
    <property type="term" value="P:tRNA methylation"/>
    <property type="evidence" value="ECO:0007669"/>
    <property type="project" value="TreeGrafter"/>
</dbReference>
<feature type="binding site" evidence="10">
    <location>
        <position position="116"/>
    </location>
    <ligand>
        <name>(6S)-5-formyl-5,6,7,8-tetrahydrofolate</name>
        <dbReference type="ChEBI" id="CHEBI:57457"/>
    </ligand>
</feature>
<keyword evidence="9 10" id="KW-0342">GTP-binding</keyword>
<evidence type="ECO:0000256" key="8">
    <source>
        <dbReference type="ARBA" id="ARBA00022958"/>
    </source>
</evidence>
<dbReference type="InterPro" id="IPR025867">
    <property type="entry name" value="MnmE_helical"/>
</dbReference>
<comment type="function">
    <text evidence="10">Exhibits a very high intrinsic GTPase hydrolysis rate. Involved in the addition of a carboxymethylaminomethyl (cmnm) group at the wobble position (U34) of certain tRNAs, forming tRNA-cmnm(5)s(2)U34.</text>
</comment>
<evidence type="ECO:0000256" key="6">
    <source>
        <dbReference type="ARBA" id="ARBA00022801"/>
    </source>
</evidence>
<keyword evidence="2 10" id="KW-0963">Cytoplasm</keyword>
<evidence type="ECO:0000259" key="12">
    <source>
        <dbReference type="PROSITE" id="PS51709"/>
    </source>
</evidence>
<evidence type="ECO:0000313" key="15">
    <source>
        <dbReference type="Proteomes" id="UP000199322"/>
    </source>
</evidence>
<reference evidence="14 16" key="2">
    <citation type="submission" date="2019-04" db="EMBL/GenBank/DDBJ databases">
        <title>Draft genome sequence data and analysis of a Fermenting Bacterium, Geotoga petraea strain HO-Geo1, isolated from heavy-oil petroleum reservoir in Russia.</title>
        <authorList>
            <person name="Grouzdev D.S."/>
            <person name="Semenova E.M."/>
            <person name="Sokolova D.S."/>
            <person name="Tourova T.P."/>
            <person name="Poltaraus A.B."/>
            <person name="Nazina T.N."/>
        </authorList>
    </citation>
    <scope>NUCLEOTIDE SEQUENCE [LARGE SCALE GENOMIC DNA]</scope>
    <source>
        <strain evidence="14 16">HO-Geo1</strain>
    </source>
</reference>
<dbReference type="GO" id="GO:0005525">
    <property type="term" value="F:GTP binding"/>
    <property type="evidence" value="ECO:0007669"/>
    <property type="project" value="UniProtKB-UniRule"/>
</dbReference>
<dbReference type="Gene3D" id="3.30.1360.120">
    <property type="entry name" value="Probable tRNA modification gtpase trme, domain 1"/>
    <property type="match status" value="1"/>
</dbReference>
<dbReference type="InterPro" id="IPR027266">
    <property type="entry name" value="TrmE/GcvT-like"/>
</dbReference>
<dbReference type="NCBIfam" id="TIGR00231">
    <property type="entry name" value="small_GTP"/>
    <property type="match status" value="1"/>
</dbReference>
<dbReference type="GO" id="GO:0046872">
    <property type="term" value="F:metal ion binding"/>
    <property type="evidence" value="ECO:0007669"/>
    <property type="project" value="UniProtKB-KW"/>
</dbReference>
<feature type="binding site" evidence="10">
    <location>
        <begin position="222"/>
        <end position="227"/>
    </location>
    <ligand>
        <name>GTP</name>
        <dbReference type="ChEBI" id="CHEBI:37565"/>
    </ligand>
</feature>
<keyword evidence="7 10" id="KW-0460">Magnesium</keyword>
<dbReference type="RefSeq" id="WP_091402862.1">
    <property type="nucleotide sequence ID" value="NZ_FMYV01000002.1"/>
</dbReference>
<feature type="binding site" evidence="10">
    <location>
        <position position="243"/>
    </location>
    <ligand>
        <name>K(+)</name>
        <dbReference type="ChEBI" id="CHEBI:29103"/>
    </ligand>
</feature>
<evidence type="ECO:0000313" key="16">
    <source>
        <dbReference type="Proteomes" id="UP000297288"/>
    </source>
</evidence>
<dbReference type="SUPFAM" id="SSF52540">
    <property type="entry name" value="P-loop containing nucleoside triphosphate hydrolases"/>
    <property type="match status" value="1"/>
</dbReference>
<dbReference type="FunFam" id="3.40.50.300:FF:001376">
    <property type="entry name" value="tRNA modification GTPase MnmE"/>
    <property type="match status" value="1"/>
</dbReference>
<gene>
    <name evidence="10 14" type="primary">mnmE</name>
    <name evidence="10" type="synonym">trmE</name>
    <name evidence="14" type="ORF">E4650_04935</name>
    <name evidence="13" type="ORF">SAMN04488588_0705</name>
</gene>
<dbReference type="Pfam" id="PF12631">
    <property type="entry name" value="MnmE_helical"/>
    <property type="match status" value="1"/>
</dbReference>
<comment type="caution">
    <text evidence="10">Lacks conserved residue(s) required for the propagation of feature annotation.</text>
</comment>
<dbReference type="STRING" id="28234.SAMN04488588_0705"/>
<dbReference type="PANTHER" id="PTHR42714:SF2">
    <property type="entry name" value="TRNA MODIFICATION GTPASE GTPBP3, MITOCHONDRIAL"/>
    <property type="match status" value="1"/>
</dbReference>
<dbReference type="PRINTS" id="PR00326">
    <property type="entry name" value="GTP1OBG"/>
</dbReference>
<feature type="binding site" evidence="10">
    <location>
        <position position="241"/>
    </location>
    <ligand>
        <name>K(+)</name>
        <dbReference type="ChEBI" id="CHEBI:29103"/>
    </ligand>
</feature>
<dbReference type="PROSITE" id="PS51709">
    <property type="entry name" value="G_TRME"/>
    <property type="match status" value="1"/>
</dbReference>
<dbReference type="InterPro" id="IPR004520">
    <property type="entry name" value="GTPase_MnmE"/>
</dbReference>
<keyword evidence="8 10" id="KW-0630">Potassium</keyword>
<evidence type="ECO:0000256" key="5">
    <source>
        <dbReference type="ARBA" id="ARBA00022741"/>
    </source>
</evidence>
<dbReference type="InterPro" id="IPR018948">
    <property type="entry name" value="GTP-bd_TrmE_N"/>
</dbReference>
<dbReference type="Proteomes" id="UP000297288">
    <property type="component" value="Unassembled WGS sequence"/>
</dbReference>
<dbReference type="InterPro" id="IPR031168">
    <property type="entry name" value="G_TrmE"/>
</dbReference>
<keyword evidence="3 10" id="KW-0819">tRNA processing</keyword>
<evidence type="ECO:0000313" key="13">
    <source>
        <dbReference type="EMBL" id="SDC24818.1"/>
    </source>
</evidence>
<dbReference type="GO" id="GO:0005829">
    <property type="term" value="C:cytosol"/>
    <property type="evidence" value="ECO:0007669"/>
    <property type="project" value="TreeGrafter"/>
</dbReference>
<evidence type="ECO:0000256" key="7">
    <source>
        <dbReference type="ARBA" id="ARBA00022842"/>
    </source>
</evidence>
<protein>
    <recommendedName>
        <fullName evidence="10">tRNA modification GTPase MnmE</fullName>
        <ecNumber evidence="10">3.6.-.-</ecNumber>
    </recommendedName>
</protein>
<dbReference type="Gene3D" id="1.20.120.430">
    <property type="entry name" value="tRNA modification GTPase MnmE domain 2"/>
    <property type="match status" value="1"/>
</dbReference>
<evidence type="ECO:0000256" key="4">
    <source>
        <dbReference type="ARBA" id="ARBA00022723"/>
    </source>
</evidence>
<feature type="binding site" evidence="10">
    <location>
        <begin position="241"/>
        <end position="247"/>
    </location>
    <ligand>
        <name>GTP</name>
        <dbReference type="ChEBI" id="CHEBI:37565"/>
    </ligand>
</feature>
<evidence type="ECO:0000256" key="11">
    <source>
        <dbReference type="RuleBase" id="RU003313"/>
    </source>
</evidence>
<sequence length="446" mass="50929">MFKDTIVALSSSYGISAIGVIRISGNNVEDIIRNHLRKSFKPKKMYYNWFIDNEKKIDEITWTFHKGPKSYTGEDMLEIFCHGGPKIIEELITILKRYSRDAIEGEFSKRAVLNNKMDLIKAESINNMIHSETELSLDASRNQVTMGLSKDISKIEKDLLDLSTEIEVELDYPDDIAFESESDTLKNKVDSIIKAGKEILLNADNGIMAVHGIKTAIVGKPNSGKSTLLNALLRKDRAIVTDIPGTTRDTIEENLNIKGIYLRVIDTAGIRESEDKIEKIGIQKSIDSIKNSDLIIFIVDGSNPNKDDEKIFEKINKDYKNKELIIVLNKNDDKNFVQPFFLKNYHYISISAKEGNIKDLEEEIYKKFINKLTIKKPLLTNSRQKDILKETLNHLEKASNNIENGISKDFIMFDIRKALEKIYELNGKNYNEEMLNNLFSNFCVGK</sequence>
<dbReference type="CDD" id="cd14858">
    <property type="entry name" value="TrmE_N"/>
    <property type="match status" value="1"/>
</dbReference>
<feature type="binding site" evidence="10">
    <location>
        <position position="78"/>
    </location>
    <ligand>
        <name>(6S)-5-formyl-5,6,7,8-tetrahydrofolate</name>
        <dbReference type="ChEBI" id="CHEBI:57457"/>
    </ligand>
</feature>
<dbReference type="AlphaFoldDB" id="A0A1G6K1Q1"/>
<dbReference type="InterPro" id="IPR005225">
    <property type="entry name" value="Small_GTP-bd"/>
</dbReference>
<dbReference type="GO" id="GO:0003924">
    <property type="term" value="F:GTPase activity"/>
    <property type="evidence" value="ECO:0007669"/>
    <property type="project" value="UniProtKB-UniRule"/>
</dbReference>
<feature type="binding site" evidence="10">
    <location>
        <position position="226"/>
    </location>
    <ligand>
        <name>Mg(2+)</name>
        <dbReference type="ChEBI" id="CHEBI:18420"/>
    </ligand>
</feature>
<dbReference type="HAMAP" id="MF_00379">
    <property type="entry name" value="GTPase_MnmE"/>
    <property type="match status" value="1"/>
</dbReference>
<evidence type="ECO:0000256" key="3">
    <source>
        <dbReference type="ARBA" id="ARBA00022694"/>
    </source>
</evidence>
<dbReference type="CDD" id="cd04164">
    <property type="entry name" value="trmE"/>
    <property type="match status" value="1"/>
</dbReference>
<dbReference type="Pfam" id="PF10396">
    <property type="entry name" value="TrmE_N"/>
    <property type="match status" value="1"/>
</dbReference>
<comment type="cofactor">
    <cofactor evidence="10">
        <name>K(+)</name>
        <dbReference type="ChEBI" id="CHEBI:29103"/>
    </cofactor>
    <text evidence="10">Binds 1 potassium ion per subunit.</text>
</comment>
<dbReference type="GO" id="GO:0002098">
    <property type="term" value="P:tRNA wobble uridine modification"/>
    <property type="evidence" value="ECO:0007669"/>
    <property type="project" value="TreeGrafter"/>
</dbReference>
<comment type="similarity">
    <text evidence="1 10 11">Belongs to the TRAFAC class TrmE-Era-EngA-EngB-Septin-like GTPase superfamily. TrmE GTPase family.</text>
</comment>
<name>A0A1G6K1Q1_9BACT</name>
<evidence type="ECO:0000256" key="1">
    <source>
        <dbReference type="ARBA" id="ARBA00011043"/>
    </source>
</evidence>
<dbReference type="OrthoDB" id="9805918at2"/>
<dbReference type="InterPro" id="IPR027417">
    <property type="entry name" value="P-loop_NTPase"/>
</dbReference>